<feature type="repeat" description="TPR" evidence="1">
    <location>
        <begin position="313"/>
        <end position="346"/>
    </location>
</feature>
<dbReference type="InterPro" id="IPR019734">
    <property type="entry name" value="TPR_rpt"/>
</dbReference>
<proteinExistence type="predicted"/>
<dbReference type="Gene3D" id="1.25.40.10">
    <property type="entry name" value="Tetratricopeptide repeat domain"/>
    <property type="match status" value="1"/>
</dbReference>
<dbReference type="Pfam" id="PF13181">
    <property type="entry name" value="TPR_8"/>
    <property type="match status" value="1"/>
</dbReference>
<protein>
    <submittedName>
        <fullName evidence="3">DUF2911 domain-containing protein</fullName>
    </submittedName>
</protein>
<dbReference type="SMART" id="SM00028">
    <property type="entry name" value="TPR"/>
    <property type="match status" value="2"/>
</dbReference>
<keyword evidence="1" id="KW-0802">TPR repeat</keyword>
<dbReference type="PROSITE" id="PS50005">
    <property type="entry name" value="TPR"/>
    <property type="match status" value="2"/>
</dbReference>
<dbReference type="SUPFAM" id="SSF48452">
    <property type="entry name" value="TPR-like"/>
    <property type="match status" value="1"/>
</dbReference>
<keyword evidence="4" id="KW-1185">Reference proteome</keyword>
<organism evidence="3 4">
    <name type="scientific">Winogradskyella pulchriflava</name>
    <dbReference type="NCBI Taxonomy" id="1110688"/>
    <lineage>
        <taxon>Bacteria</taxon>
        <taxon>Pseudomonadati</taxon>
        <taxon>Bacteroidota</taxon>
        <taxon>Flavobacteriia</taxon>
        <taxon>Flavobacteriales</taxon>
        <taxon>Flavobacteriaceae</taxon>
        <taxon>Winogradskyella</taxon>
    </lineage>
</organism>
<keyword evidence="2" id="KW-0732">Signal</keyword>
<sequence>MKTTITSFVTCLLLCFSSSAMAQLNTPRGSQMASVMQRVGTTDITITYSRPSVNGREIWGKLVPYGMNNLGFGTSKAAPWRAGANENTTITFTHDAKVEGKAIEAGTYGLHINVKDADNATIILSKDKDAWGSYFYDPENDALRADVKLKDIDHTELLTYDFDEVTANSTTATLKWEKKAIPFKVEVDVSEIVLEDIRAQFKGQTGFTRQNWEQAASFALNNGGDLDEALGWINSALEGQFFSQKTVNGLTIKAQILQKKGDVEGFGKTMDEAITMANPNQINRIGYAMIAAKDYDRAIEYMSMNVKNDPDNANWHDSLGEAYRAKGENKTAIKCFKKSLALNPPANVKANSEKNLKELGAM</sequence>
<reference evidence="3 4" key="1">
    <citation type="submission" date="2024-09" db="EMBL/GenBank/DDBJ databases">
        <authorList>
            <person name="Sun Q."/>
            <person name="Mori K."/>
        </authorList>
    </citation>
    <scope>NUCLEOTIDE SEQUENCE [LARGE SCALE GENOMIC DNA]</scope>
    <source>
        <strain evidence="3 4">NCAIM B.02481</strain>
    </source>
</reference>
<evidence type="ECO:0000313" key="4">
    <source>
        <dbReference type="Proteomes" id="UP001589832"/>
    </source>
</evidence>
<gene>
    <name evidence="3" type="ORF">ACFFGA_10630</name>
</gene>
<dbReference type="InterPro" id="IPR011990">
    <property type="entry name" value="TPR-like_helical_dom_sf"/>
</dbReference>
<comment type="caution">
    <text evidence="3">The sequence shown here is derived from an EMBL/GenBank/DDBJ whole genome shotgun (WGS) entry which is preliminary data.</text>
</comment>
<dbReference type="InterPro" id="IPR021314">
    <property type="entry name" value="DUF2911"/>
</dbReference>
<dbReference type="Proteomes" id="UP001589832">
    <property type="component" value="Unassembled WGS sequence"/>
</dbReference>
<dbReference type="EMBL" id="JBHLTQ010000005">
    <property type="protein sequence ID" value="MFC0605010.1"/>
    <property type="molecule type" value="Genomic_DNA"/>
</dbReference>
<feature type="repeat" description="TPR" evidence="1">
    <location>
        <begin position="279"/>
        <end position="312"/>
    </location>
</feature>
<feature type="chain" id="PRO_5045376483" evidence="2">
    <location>
        <begin position="23"/>
        <end position="362"/>
    </location>
</feature>
<feature type="signal peptide" evidence="2">
    <location>
        <begin position="1"/>
        <end position="22"/>
    </location>
</feature>
<evidence type="ECO:0000256" key="2">
    <source>
        <dbReference type="SAM" id="SignalP"/>
    </source>
</evidence>
<dbReference type="Pfam" id="PF11138">
    <property type="entry name" value="DUF2911"/>
    <property type="match status" value="1"/>
</dbReference>
<evidence type="ECO:0000313" key="3">
    <source>
        <dbReference type="EMBL" id="MFC0605010.1"/>
    </source>
</evidence>
<accession>A0ABV6QBF7</accession>
<name>A0ABV6QBF7_9FLAO</name>
<evidence type="ECO:0000256" key="1">
    <source>
        <dbReference type="PROSITE-ProRule" id="PRU00339"/>
    </source>
</evidence>
<dbReference type="RefSeq" id="WP_386063621.1">
    <property type="nucleotide sequence ID" value="NZ_JBHLTQ010000005.1"/>
</dbReference>